<dbReference type="InterPro" id="IPR014710">
    <property type="entry name" value="RmlC-like_jellyroll"/>
</dbReference>
<dbReference type="Gene3D" id="2.60.120.10">
    <property type="entry name" value="Jelly Rolls"/>
    <property type="match status" value="1"/>
</dbReference>
<evidence type="ECO:0000313" key="6">
    <source>
        <dbReference type="Proteomes" id="UP000501534"/>
    </source>
</evidence>
<dbReference type="InterPro" id="IPR012318">
    <property type="entry name" value="HTH_CRP"/>
</dbReference>
<dbReference type="EMBL" id="CP053069">
    <property type="protein sequence ID" value="QJR11946.1"/>
    <property type="molecule type" value="Genomic_DNA"/>
</dbReference>
<dbReference type="GO" id="GO:0003677">
    <property type="term" value="F:DNA binding"/>
    <property type="evidence" value="ECO:0007669"/>
    <property type="project" value="UniProtKB-KW"/>
</dbReference>
<name>A0A6M4GXG4_9PROT</name>
<dbReference type="GO" id="GO:0006355">
    <property type="term" value="P:regulation of DNA-templated transcription"/>
    <property type="evidence" value="ECO:0007669"/>
    <property type="project" value="InterPro"/>
</dbReference>
<dbReference type="Proteomes" id="UP000501534">
    <property type="component" value="Chromosome"/>
</dbReference>
<keyword evidence="1" id="KW-0805">Transcription regulation</keyword>
<evidence type="ECO:0000259" key="4">
    <source>
        <dbReference type="Pfam" id="PF13545"/>
    </source>
</evidence>
<dbReference type="InterPro" id="IPR036390">
    <property type="entry name" value="WH_DNA-bd_sf"/>
</dbReference>
<dbReference type="KEGG" id="uru:DSM104443_03029"/>
<dbReference type="Pfam" id="PF13545">
    <property type="entry name" value="HTH_Crp_2"/>
    <property type="match status" value="1"/>
</dbReference>
<organism evidence="5 6">
    <name type="scientific">Usitatibacter rugosus</name>
    <dbReference type="NCBI Taxonomy" id="2732067"/>
    <lineage>
        <taxon>Bacteria</taxon>
        <taxon>Pseudomonadati</taxon>
        <taxon>Pseudomonadota</taxon>
        <taxon>Betaproteobacteria</taxon>
        <taxon>Nitrosomonadales</taxon>
        <taxon>Usitatibacteraceae</taxon>
        <taxon>Usitatibacter</taxon>
    </lineage>
</organism>
<evidence type="ECO:0000256" key="2">
    <source>
        <dbReference type="ARBA" id="ARBA00023125"/>
    </source>
</evidence>
<reference evidence="5 6" key="1">
    <citation type="submission" date="2020-04" db="EMBL/GenBank/DDBJ databases">
        <title>Usitatibacter rugosus gen. nov., sp. nov. and Usitatibacter palustris sp. nov., novel members of Usitatibacteraceae fam. nov. within the order Nitrosomonadales isolated from soil.</title>
        <authorList>
            <person name="Huber K.J."/>
            <person name="Neumann-Schaal M."/>
            <person name="Geppert A."/>
            <person name="Luckner M."/>
            <person name="Wanner G."/>
            <person name="Overmann J."/>
        </authorList>
    </citation>
    <scope>NUCLEOTIDE SEQUENCE [LARGE SCALE GENOMIC DNA]</scope>
    <source>
        <strain evidence="5 6">0125_3</strain>
    </source>
</reference>
<dbReference type="RefSeq" id="WP_171093716.1">
    <property type="nucleotide sequence ID" value="NZ_CP053069.1"/>
</dbReference>
<feature type="domain" description="HTH crp-type" evidence="4">
    <location>
        <begin position="152"/>
        <end position="217"/>
    </location>
</feature>
<proteinExistence type="predicted"/>
<dbReference type="SUPFAM" id="SSF46785">
    <property type="entry name" value="Winged helix' DNA-binding domain"/>
    <property type="match status" value="1"/>
</dbReference>
<accession>A0A6M4GXG4</accession>
<protein>
    <recommendedName>
        <fullName evidence="4">HTH crp-type domain-containing protein</fullName>
    </recommendedName>
</protein>
<dbReference type="SUPFAM" id="SSF51206">
    <property type="entry name" value="cAMP-binding domain-like"/>
    <property type="match status" value="1"/>
</dbReference>
<keyword evidence="6" id="KW-1185">Reference proteome</keyword>
<evidence type="ECO:0000256" key="3">
    <source>
        <dbReference type="ARBA" id="ARBA00023163"/>
    </source>
</evidence>
<keyword evidence="3" id="KW-0804">Transcription</keyword>
<gene>
    <name evidence="5" type="ORF">DSM104443_03029</name>
</gene>
<dbReference type="InterPro" id="IPR018490">
    <property type="entry name" value="cNMP-bd_dom_sf"/>
</dbReference>
<evidence type="ECO:0000313" key="5">
    <source>
        <dbReference type="EMBL" id="QJR11946.1"/>
    </source>
</evidence>
<dbReference type="AlphaFoldDB" id="A0A6M4GXG4"/>
<sequence>MVRSAQAASITNRLLDRLVVRERNHMLARCEQVDLSLGQVLADPGGAIPDVYFPAGSYISLLKPMDGKHIIEVALAGNEGFYGVPVALGVDVSPVHATVQGAGPAWRMSAVAFRRELARSPAMRDSVDRYIHVLMTQLIRTSGCNRFHVVEKRVARWLLMTADRAHSTTFHITHEFLARMLGVRRVGITEAAGALQSRRLIGYTRGVLSILDRKGLQTASCSCYRADVAAYVAALG</sequence>
<evidence type="ECO:0000256" key="1">
    <source>
        <dbReference type="ARBA" id="ARBA00023015"/>
    </source>
</evidence>
<keyword evidence="2" id="KW-0238">DNA-binding</keyword>